<gene>
    <name evidence="1" type="ORF">GUJ93_ZPchr0010g10950</name>
</gene>
<dbReference type="Proteomes" id="UP000729402">
    <property type="component" value="Unassembled WGS sequence"/>
</dbReference>
<protein>
    <submittedName>
        <fullName evidence="1">Uncharacterized protein</fullName>
    </submittedName>
</protein>
<comment type="caution">
    <text evidence="1">The sequence shown here is derived from an EMBL/GenBank/DDBJ whole genome shotgun (WGS) entry which is preliminary data.</text>
</comment>
<sequence length="78" mass="8712">MPLHNAAETNIELIGTSKLSPTIPFFSSKGRYGACYPSGYELGWLYSWASRVYQDCDPKWILSISRLTPPCSEILEGP</sequence>
<organism evidence="1 2">
    <name type="scientific">Zizania palustris</name>
    <name type="common">Northern wild rice</name>
    <dbReference type="NCBI Taxonomy" id="103762"/>
    <lineage>
        <taxon>Eukaryota</taxon>
        <taxon>Viridiplantae</taxon>
        <taxon>Streptophyta</taxon>
        <taxon>Embryophyta</taxon>
        <taxon>Tracheophyta</taxon>
        <taxon>Spermatophyta</taxon>
        <taxon>Magnoliopsida</taxon>
        <taxon>Liliopsida</taxon>
        <taxon>Poales</taxon>
        <taxon>Poaceae</taxon>
        <taxon>BOP clade</taxon>
        <taxon>Oryzoideae</taxon>
        <taxon>Oryzeae</taxon>
        <taxon>Zizaniinae</taxon>
        <taxon>Zizania</taxon>
    </lineage>
</organism>
<dbReference type="EMBL" id="JAAALK010000082">
    <property type="protein sequence ID" value="KAG8086001.1"/>
    <property type="molecule type" value="Genomic_DNA"/>
</dbReference>
<reference evidence="1" key="1">
    <citation type="journal article" date="2021" name="bioRxiv">
        <title>Whole Genome Assembly and Annotation of Northern Wild Rice, Zizania palustris L., Supports a Whole Genome Duplication in the Zizania Genus.</title>
        <authorList>
            <person name="Haas M."/>
            <person name="Kono T."/>
            <person name="Macchietto M."/>
            <person name="Millas R."/>
            <person name="McGilp L."/>
            <person name="Shao M."/>
            <person name="Duquette J."/>
            <person name="Hirsch C.N."/>
            <person name="Kimball J."/>
        </authorList>
    </citation>
    <scope>NUCLEOTIDE SEQUENCE</scope>
    <source>
        <tissue evidence="1">Fresh leaf tissue</tissue>
    </source>
</reference>
<dbReference type="AlphaFoldDB" id="A0A8J5WAF6"/>
<keyword evidence="2" id="KW-1185">Reference proteome</keyword>
<evidence type="ECO:0000313" key="2">
    <source>
        <dbReference type="Proteomes" id="UP000729402"/>
    </source>
</evidence>
<evidence type="ECO:0000313" key="1">
    <source>
        <dbReference type="EMBL" id="KAG8086001.1"/>
    </source>
</evidence>
<name>A0A8J5WAF6_ZIZPA</name>
<reference evidence="1" key="2">
    <citation type="submission" date="2021-02" db="EMBL/GenBank/DDBJ databases">
        <authorList>
            <person name="Kimball J.A."/>
            <person name="Haas M.W."/>
            <person name="Macchietto M."/>
            <person name="Kono T."/>
            <person name="Duquette J."/>
            <person name="Shao M."/>
        </authorList>
    </citation>
    <scope>NUCLEOTIDE SEQUENCE</scope>
    <source>
        <tissue evidence="1">Fresh leaf tissue</tissue>
    </source>
</reference>
<proteinExistence type="predicted"/>
<accession>A0A8J5WAF6</accession>